<dbReference type="SUPFAM" id="SSF51419">
    <property type="entry name" value="PLP-binding barrel"/>
    <property type="match status" value="1"/>
</dbReference>
<comment type="similarity">
    <text evidence="2 4">Belongs to the pyridoxal phosphate-binding protein YggS/PROSC family.</text>
</comment>
<dbReference type="InterPro" id="IPR011078">
    <property type="entry name" value="PyrdxlP_homeostasis"/>
</dbReference>
<dbReference type="Proteomes" id="UP000184536">
    <property type="component" value="Unassembled WGS sequence"/>
</dbReference>
<dbReference type="EMBL" id="FQZV01000015">
    <property type="protein sequence ID" value="SHJ13286.1"/>
    <property type="molecule type" value="Genomic_DNA"/>
</dbReference>
<dbReference type="FunFam" id="3.20.20.10:FF:000018">
    <property type="entry name" value="Pyridoxal phosphate homeostasis protein"/>
    <property type="match status" value="1"/>
</dbReference>
<dbReference type="PANTHER" id="PTHR10146:SF14">
    <property type="entry name" value="PYRIDOXAL PHOSPHATE HOMEOSTASIS PROTEIN"/>
    <property type="match status" value="1"/>
</dbReference>
<dbReference type="GO" id="GO:0030170">
    <property type="term" value="F:pyridoxal phosphate binding"/>
    <property type="evidence" value="ECO:0007669"/>
    <property type="project" value="UniProtKB-UniRule"/>
</dbReference>
<evidence type="ECO:0000313" key="7">
    <source>
        <dbReference type="Proteomes" id="UP000184536"/>
    </source>
</evidence>
<evidence type="ECO:0000256" key="4">
    <source>
        <dbReference type="RuleBase" id="RU004514"/>
    </source>
</evidence>
<gene>
    <name evidence="6" type="ORF">SAMN02745975_01347</name>
</gene>
<dbReference type="PROSITE" id="PS01211">
    <property type="entry name" value="UPF0001"/>
    <property type="match status" value="1"/>
</dbReference>
<comment type="cofactor">
    <cofactor evidence="3">
        <name>pyridoxal 5'-phosphate</name>
        <dbReference type="ChEBI" id="CHEBI:597326"/>
    </cofactor>
</comment>
<comment type="function">
    <text evidence="2">Pyridoxal 5'-phosphate (PLP)-binding protein, which is involved in PLP homeostasis.</text>
</comment>
<organism evidence="6 7">
    <name type="scientific">Geosporobacter subterraneus DSM 17957</name>
    <dbReference type="NCBI Taxonomy" id="1121919"/>
    <lineage>
        <taxon>Bacteria</taxon>
        <taxon>Bacillati</taxon>
        <taxon>Bacillota</taxon>
        <taxon>Clostridia</taxon>
        <taxon>Peptostreptococcales</taxon>
        <taxon>Thermotaleaceae</taxon>
        <taxon>Geosporobacter</taxon>
    </lineage>
</organism>
<proteinExistence type="inferred from homology"/>
<evidence type="ECO:0000256" key="3">
    <source>
        <dbReference type="PIRSR" id="PIRSR004848-1"/>
    </source>
</evidence>
<dbReference type="OrthoDB" id="9804072at2"/>
<dbReference type="AlphaFoldDB" id="A0A1M6GTJ1"/>
<reference evidence="7" key="1">
    <citation type="submission" date="2016-11" db="EMBL/GenBank/DDBJ databases">
        <authorList>
            <person name="Varghese N."/>
            <person name="Submissions S."/>
        </authorList>
    </citation>
    <scope>NUCLEOTIDE SEQUENCE [LARGE SCALE GENOMIC DNA]</scope>
    <source>
        <strain evidence="7">DSM 17957</strain>
    </source>
</reference>
<name>A0A1M6GTJ1_9FIRM</name>
<dbReference type="Gene3D" id="3.20.20.10">
    <property type="entry name" value="Alanine racemase"/>
    <property type="match status" value="1"/>
</dbReference>
<sequence length="230" mass="26360">MSQIADNISNIRQEITKTCMKLGKKTEEVHLIAVTKTIEPERINEAIACGITDIGENKVQEVINKYDLVSPVNWHMIGHLQTNKVKYIIDKVKLIHSLDRISLAEEIQKRAERINRSIDVLIQVNIGQEETKSGIEPESVHNFIEALQTFSHIRVKGLMTVAPYEEDPEKVRIYFKAMREIFEKIRAKKLSGIEMKYLSMGMTNDYKVAIEEGANMIRIGTAIFGSRIYR</sequence>
<dbReference type="PANTHER" id="PTHR10146">
    <property type="entry name" value="PROLINE SYNTHETASE CO-TRANSCRIBED BACTERIAL HOMOLOG PROTEIN"/>
    <property type="match status" value="1"/>
</dbReference>
<keyword evidence="7" id="KW-1185">Reference proteome</keyword>
<evidence type="ECO:0000256" key="1">
    <source>
        <dbReference type="ARBA" id="ARBA00022898"/>
    </source>
</evidence>
<dbReference type="PIRSF" id="PIRSF004848">
    <property type="entry name" value="YBL036c_PLPDEIII"/>
    <property type="match status" value="1"/>
</dbReference>
<dbReference type="STRING" id="1121919.SAMN02745975_01347"/>
<evidence type="ECO:0000259" key="5">
    <source>
        <dbReference type="Pfam" id="PF01168"/>
    </source>
</evidence>
<dbReference type="RefSeq" id="WP_110940580.1">
    <property type="nucleotide sequence ID" value="NZ_FQZV01000015.1"/>
</dbReference>
<evidence type="ECO:0000256" key="2">
    <source>
        <dbReference type="HAMAP-Rule" id="MF_02087"/>
    </source>
</evidence>
<protein>
    <recommendedName>
        <fullName evidence="2">Pyridoxal phosphate homeostasis protein</fullName>
        <shortName evidence="2">PLP homeostasis protein</shortName>
    </recommendedName>
</protein>
<feature type="modified residue" description="N6-(pyridoxal phosphate)lysine" evidence="2 3">
    <location>
        <position position="36"/>
    </location>
</feature>
<dbReference type="CDD" id="cd00635">
    <property type="entry name" value="PLPDE_III_YBL036c_like"/>
    <property type="match status" value="1"/>
</dbReference>
<dbReference type="HAMAP" id="MF_02087">
    <property type="entry name" value="PLP_homeostasis"/>
    <property type="match status" value="1"/>
</dbReference>
<dbReference type="InterPro" id="IPR029066">
    <property type="entry name" value="PLP-binding_barrel"/>
</dbReference>
<keyword evidence="1 2" id="KW-0663">Pyridoxal phosphate</keyword>
<feature type="domain" description="Alanine racemase N-terminal" evidence="5">
    <location>
        <begin position="21"/>
        <end position="226"/>
    </location>
</feature>
<evidence type="ECO:0000313" key="6">
    <source>
        <dbReference type="EMBL" id="SHJ13286.1"/>
    </source>
</evidence>
<accession>A0A1M6GTJ1</accession>
<dbReference type="InterPro" id="IPR001608">
    <property type="entry name" value="Ala_racemase_N"/>
</dbReference>
<dbReference type="NCBIfam" id="TIGR00044">
    <property type="entry name" value="YggS family pyridoxal phosphate-dependent enzyme"/>
    <property type="match status" value="1"/>
</dbReference>
<dbReference type="Pfam" id="PF01168">
    <property type="entry name" value="Ala_racemase_N"/>
    <property type="match status" value="1"/>
</dbReference>